<dbReference type="PANTHER" id="PTHR46549:SF1">
    <property type="entry name" value="MACPF DOMAIN-CONTAINING PROTEIN"/>
    <property type="match status" value="1"/>
</dbReference>
<name>C3ZXW8_BRAFL</name>
<dbReference type="Pfam" id="PF01823">
    <property type="entry name" value="MACPF"/>
    <property type="match status" value="1"/>
</dbReference>
<reference evidence="3" key="1">
    <citation type="journal article" date="2008" name="Nature">
        <title>The amphioxus genome and the evolution of the chordate karyotype.</title>
        <authorList>
            <consortium name="US DOE Joint Genome Institute (JGI-PGF)"/>
            <person name="Putnam N.H."/>
            <person name="Butts T."/>
            <person name="Ferrier D.E.K."/>
            <person name="Furlong R.F."/>
            <person name="Hellsten U."/>
            <person name="Kawashima T."/>
            <person name="Robinson-Rechavi M."/>
            <person name="Shoguchi E."/>
            <person name="Terry A."/>
            <person name="Yu J.-K."/>
            <person name="Benito-Gutierrez E.L."/>
            <person name="Dubchak I."/>
            <person name="Garcia-Fernandez J."/>
            <person name="Gibson-Brown J.J."/>
            <person name="Grigoriev I.V."/>
            <person name="Horton A.C."/>
            <person name="de Jong P.J."/>
            <person name="Jurka J."/>
            <person name="Kapitonov V.V."/>
            <person name="Kohara Y."/>
            <person name="Kuroki Y."/>
            <person name="Lindquist E."/>
            <person name="Lucas S."/>
            <person name="Osoegawa K."/>
            <person name="Pennacchio L.A."/>
            <person name="Salamov A.A."/>
            <person name="Satou Y."/>
            <person name="Sauka-Spengler T."/>
            <person name="Schmutz J."/>
            <person name="Shin-I T."/>
            <person name="Toyoda A."/>
            <person name="Bronner-Fraser M."/>
            <person name="Fujiyama A."/>
            <person name="Holland L.Z."/>
            <person name="Holland P.W.H."/>
            <person name="Satoh N."/>
            <person name="Rokhsar D.S."/>
        </authorList>
    </citation>
    <scope>NUCLEOTIDE SEQUENCE [LARGE SCALE GENOMIC DNA]</scope>
    <source>
        <strain evidence="3">S238N-H82</strain>
        <tissue evidence="3">Testes</tissue>
    </source>
</reference>
<dbReference type="AlphaFoldDB" id="C3ZXW8"/>
<proteinExistence type="predicted"/>
<feature type="compositionally biased region" description="Basic and acidic residues" evidence="1">
    <location>
        <begin position="134"/>
        <end position="146"/>
    </location>
</feature>
<dbReference type="eggNOG" id="KOG1217">
    <property type="taxonomic scope" value="Eukaryota"/>
</dbReference>
<evidence type="ECO:0000313" key="3">
    <source>
        <dbReference type="EMBL" id="EEN42628.1"/>
    </source>
</evidence>
<evidence type="ECO:0000259" key="2">
    <source>
        <dbReference type="PROSITE" id="PS51412"/>
    </source>
</evidence>
<accession>C3ZXW8</accession>
<protein>
    <recommendedName>
        <fullName evidence="2">MACPF domain-containing protein</fullName>
    </recommendedName>
</protein>
<feature type="compositionally biased region" description="Acidic residues" evidence="1">
    <location>
        <begin position="147"/>
        <end position="156"/>
    </location>
</feature>
<feature type="region of interest" description="Disordered" evidence="1">
    <location>
        <begin position="134"/>
        <end position="159"/>
    </location>
</feature>
<dbReference type="PANTHER" id="PTHR46549">
    <property type="entry name" value="MACPF DOMAIN-CONTAINING PROTEIN"/>
    <property type="match status" value="1"/>
</dbReference>
<dbReference type="InterPro" id="IPR020864">
    <property type="entry name" value="MACPF"/>
</dbReference>
<dbReference type="PROSITE" id="PS51412">
    <property type="entry name" value="MACPF_2"/>
    <property type="match status" value="1"/>
</dbReference>
<sequence length="562" mass="61748">MKRIVGVGVPLVLILAVSAYLILTALKKDPLSEPGHRVIKRSLPLPDELQDALRAAAAEDAPAYVKDKRFLPAIANLAGKLLSSGGSFDAGKLTDTINQLGGMENMGPDIMAQSVKQEAEVEAEVEKEVAQETVDKIFGKAEHEKKEDDDDDDGGDGQEHDIKAEVDFIAQKGMVEDDMFAPPGMEMKIDVEEDPGEESEPDESSEPMAFSYPVGMGPALMNGCFGTGYVEGDPCWNKMDVIPVCWNMMEGCAYIGVGFDGRGDYSSTSRRKTVVQRNCNNERSYHDEDVPDNMNVHGIFDTDVGSEVYESKQAYRHSLQMKAGMSFSGFGFQAAVDGKGSSSQKQSFMSLIQCNVIRYEIFLDEITPDTLSLPFLRDFLSLPKNFIVGQAKLQRFIIRYGTHFIKSAKFGGSFRLFKTQEASKSESLEDFSIQAQASYNSLFFNAGGHAGMGSSSGSAYDKRFFYSCDGGDTVMVGIRQSSKTSNTHVTVEGGDQEVASIVADFYSTGFKDTFTEWLKSIPTYPKPIEMFMGTMSELLDMNYKLLFPFDISDAADGCFSEK</sequence>
<organism>
    <name type="scientific">Branchiostoma floridae</name>
    <name type="common">Florida lancelet</name>
    <name type="synonym">Amphioxus</name>
    <dbReference type="NCBI Taxonomy" id="7739"/>
    <lineage>
        <taxon>Eukaryota</taxon>
        <taxon>Metazoa</taxon>
        <taxon>Chordata</taxon>
        <taxon>Cephalochordata</taxon>
        <taxon>Leptocardii</taxon>
        <taxon>Amphioxiformes</taxon>
        <taxon>Branchiostomatidae</taxon>
        <taxon>Branchiostoma</taxon>
    </lineage>
</organism>
<feature type="domain" description="MACPF" evidence="2">
    <location>
        <begin position="231"/>
        <end position="562"/>
    </location>
</feature>
<dbReference type="InParanoid" id="C3ZXW8"/>
<evidence type="ECO:0000256" key="1">
    <source>
        <dbReference type="SAM" id="MobiDB-lite"/>
    </source>
</evidence>
<dbReference type="EMBL" id="GG666717">
    <property type="protein sequence ID" value="EEN42628.1"/>
    <property type="molecule type" value="Genomic_DNA"/>
</dbReference>
<gene>
    <name evidence="3" type="ORF">BRAFLDRAFT_106127</name>
</gene>